<reference evidence="6" key="1">
    <citation type="journal article" date="2014" name="Int. J. Syst. Evol. Microbiol.">
        <title>Complete genome sequence of Corynebacterium casei LMG S-19264T (=DSM 44701T), isolated from a smear-ripened cheese.</title>
        <authorList>
            <consortium name="US DOE Joint Genome Institute (JGI-PGF)"/>
            <person name="Walter F."/>
            <person name="Albersmeier A."/>
            <person name="Kalinowski J."/>
            <person name="Ruckert C."/>
        </authorList>
    </citation>
    <scope>NUCLEOTIDE SEQUENCE</scope>
    <source>
        <strain evidence="6">KCTC 32513</strain>
    </source>
</reference>
<keyword evidence="3" id="KW-0288">FMN</keyword>
<evidence type="ECO:0000256" key="4">
    <source>
        <dbReference type="ARBA" id="ARBA00038054"/>
    </source>
</evidence>
<dbReference type="PANTHER" id="PTHR33798">
    <property type="entry name" value="FLAVOPROTEIN OXYGENASE"/>
    <property type="match status" value="1"/>
</dbReference>
<dbReference type="PANTHER" id="PTHR33798:SF5">
    <property type="entry name" value="FLAVIN REDUCTASE LIKE DOMAIN-CONTAINING PROTEIN"/>
    <property type="match status" value="1"/>
</dbReference>
<keyword evidence="2" id="KW-0285">Flavoprotein</keyword>
<dbReference type="Gene3D" id="2.30.110.10">
    <property type="entry name" value="Electron Transport, Fmn-binding Protein, Chain A"/>
    <property type="match status" value="1"/>
</dbReference>
<reference evidence="6" key="2">
    <citation type="submission" date="2020-09" db="EMBL/GenBank/DDBJ databases">
        <authorList>
            <person name="Sun Q."/>
            <person name="Kim S."/>
        </authorList>
    </citation>
    <scope>NUCLEOTIDE SEQUENCE</scope>
    <source>
        <strain evidence="6">KCTC 32513</strain>
    </source>
</reference>
<dbReference type="Proteomes" id="UP000634004">
    <property type="component" value="Unassembled WGS sequence"/>
</dbReference>
<protein>
    <recommendedName>
        <fullName evidence="5">Flavin reductase like domain-containing protein</fullName>
    </recommendedName>
</protein>
<dbReference type="SUPFAM" id="SSF50475">
    <property type="entry name" value="FMN-binding split barrel"/>
    <property type="match status" value="1"/>
</dbReference>
<gene>
    <name evidence="6" type="ORF">GCM10009069_06570</name>
</gene>
<dbReference type="GO" id="GO:0016646">
    <property type="term" value="F:oxidoreductase activity, acting on the CH-NH group of donors, NAD or NADP as acceptor"/>
    <property type="evidence" value="ECO:0007669"/>
    <property type="project" value="UniProtKB-ARBA"/>
</dbReference>
<comment type="caution">
    <text evidence="6">The sequence shown here is derived from an EMBL/GenBank/DDBJ whole genome shotgun (WGS) entry which is preliminary data.</text>
</comment>
<accession>A0A8J3G1H9</accession>
<comment type="cofactor">
    <cofactor evidence="1">
        <name>FMN</name>
        <dbReference type="ChEBI" id="CHEBI:58210"/>
    </cofactor>
</comment>
<evidence type="ECO:0000259" key="5">
    <source>
        <dbReference type="SMART" id="SM00903"/>
    </source>
</evidence>
<dbReference type="InterPro" id="IPR002563">
    <property type="entry name" value="Flavin_Rdtase-like_dom"/>
</dbReference>
<dbReference type="Pfam" id="PF01613">
    <property type="entry name" value="Flavin_Reduct"/>
    <property type="match status" value="1"/>
</dbReference>
<evidence type="ECO:0000313" key="7">
    <source>
        <dbReference type="Proteomes" id="UP000634004"/>
    </source>
</evidence>
<evidence type="ECO:0000256" key="3">
    <source>
        <dbReference type="ARBA" id="ARBA00022643"/>
    </source>
</evidence>
<dbReference type="GO" id="GO:0010181">
    <property type="term" value="F:FMN binding"/>
    <property type="evidence" value="ECO:0007669"/>
    <property type="project" value="InterPro"/>
</dbReference>
<dbReference type="AlphaFoldDB" id="A0A8J3G1H9"/>
<name>A0A8J3G1H9_9PROT</name>
<keyword evidence="7" id="KW-1185">Reference proteome</keyword>
<evidence type="ECO:0000256" key="1">
    <source>
        <dbReference type="ARBA" id="ARBA00001917"/>
    </source>
</evidence>
<dbReference type="RefSeq" id="WP_189495375.1">
    <property type="nucleotide sequence ID" value="NZ_BMZH01000002.1"/>
</dbReference>
<dbReference type="EMBL" id="BMZH01000002">
    <property type="protein sequence ID" value="GHA86047.1"/>
    <property type="molecule type" value="Genomic_DNA"/>
</dbReference>
<dbReference type="SMART" id="SM00903">
    <property type="entry name" value="Flavin_Reduct"/>
    <property type="match status" value="1"/>
</dbReference>
<sequence>MKRFSAADISASTAYRLLTSTIVPRPIAFVTTVDAQGRVNAAPFSFFNAVGSAPPTVVLGFQPNADGSQKDTPNNIVATGEFVVNLVDMALAEKMSAASASLPPGVSEVEHVGLDIAPSVNVMPPRLSDAPVAMECRLTHDNPLSGGGRVILGEVLEFHIRDAIIESLDPLRIDLNKLDTISRLNGPHYGRIREQFSIQRPQ</sequence>
<dbReference type="InterPro" id="IPR012349">
    <property type="entry name" value="Split_barrel_FMN-bd"/>
</dbReference>
<feature type="domain" description="Flavin reductase like" evidence="5">
    <location>
        <begin position="20"/>
        <end position="180"/>
    </location>
</feature>
<proteinExistence type="inferred from homology"/>
<organism evidence="6 7">
    <name type="scientific">Algimonas arctica</name>
    <dbReference type="NCBI Taxonomy" id="1479486"/>
    <lineage>
        <taxon>Bacteria</taxon>
        <taxon>Pseudomonadati</taxon>
        <taxon>Pseudomonadota</taxon>
        <taxon>Alphaproteobacteria</taxon>
        <taxon>Maricaulales</taxon>
        <taxon>Robiginitomaculaceae</taxon>
        <taxon>Algimonas</taxon>
    </lineage>
</organism>
<evidence type="ECO:0000313" key="6">
    <source>
        <dbReference type="EMBL" id="GHA86047.1"/>
    </source>
</evidence>
<evidence type="ECO:0000256" key="2">
    <source>
        <dbReference type="ARBA" id="ARBA00022630"/>
    </source>
</evidence>
<comment type="similarity">
    <text evidence="4">Belongs to the flavoredoxin family.</text>
</comment>